<dbReference type="PROSITE" id="PS00758">
    <property type="entry name" value="ARGE_DAPE_CPG2_1"/>
    <property type="match status" value="1"/>
</dbReference>
<dbReference type="EMBL" id="SPVF01000128">
    <property type="protein sequence ID" value="TFW20784.1"/>
    <property type="molecule type" value="Genomic_DNA"/>
</dbReference>
<reference evidence="7 8" key="1">
    <citation type="submission" date="2019-03" db="EMBL/GenBank/DDBJ databases">
        <title>Draft Genome Sequence of Massilia arenosa sp. nov., a Novel Massilia Species Isolated from a Sandy-loam Maize Soil.</title>
        <authorList>
            <person name="Raths R."/>
            <person name="Peta V."/>
            <person name="Bucking H."/>
        </authorList>
    </citation>
    <scope>NUCLEOTIDE SEQUENCE [LARGE SCALE GENOMIC DNA]</scope>
    <source>
        <strain evidence="7 8">MC02</strain>
    </source>
</reference>
<feature type="signal peptide" evidence="5">
    <location>
        <begin position="1"/>
        <end position="26"/>
    </location>
</feature>
<evidence type="ECO:0000256" key="1">
    <source>
        <dbReference type="ARBA" id="ARBA00001947"/>
    </source>
</evidence>
<dbReference type="InterPro" id="IPR002933">
    <property type="entry name" value="Peptidase_M20"/>
</dbReference>
<dbReference type="RefSeq" id="WP_135207028.1">
    <property type="nucleotide sequence ID" value="NZ_SPVF01000128.1"/>
</dbReference>
<sequence length="437" mass="46968">MTCLHKYVHTACALACAGAFALSAHAQTLSSTEQRIAAEVKAHAPEALKLLEQAVNINSGTMNHAGVRQTGQLFMREFAALGFETRWLDLPAEVNRAGHLLATRAGTQGKRLLLLGHLDTVFEKDSPVQKWEWRGKRVRGQGVNDMKGGDVVVVEALRALHKVGALDNTTITIMFTGDEEEAGNPKSISRRDMIEAAKRSDIALSFEGTVTDKDGHATGTIGRRSSSMWDLHVTGRQGHSSGIFRNASYGAIFEAARILDTFRREVPEADLSFNPGLIVGGTETTFDEANARATAFGKTNVIANTATVAGDLRYLTYEQRDRVHAKMKAIVAQHLPGTDATITFRDSYPPMEPTEGNHRLLAVYSQASQDAGLGPVTAVPPGQRGAGDIQFVAPYVDSLDGLGASGGGAHSPNEELDPASIGRAATRTAILIYRLTR</sequence>
<proteinExistence type="predicted"/>
<accession>A0A4Y9SDF4</accession>
<dbReference type="InterPro" id="IPR011650">
    <property type="entry name" value="Peptidase_M20_dimer"/>
</dbReference>
<comment type="cofactor">
    <cofactor evidence="1">
        <name>Zn(2+)</name>
        <dbReference type="ChEBI" id="CHEBI:29105"/>
    </cofactor>
</comment>
<dbReference type="Pfam" id="PF07687">
    <property type="entry name" value="M20_dimer"/>
    <property type="match status" value="1"/>
</dbReference>
<keyword evidence="8" id="KW-1185">Reference proteome</keyword>
<evidence type="ECO:0000256" key="5">
    <source>
        <dbReference type="SAM" id="SignalP"/>
    </source>
</evidence>
<dbReference type="InterPro" id="IPR036264">
    <property type="entry name" value="Bact_exopeptidase_dim_dom"/>
</dbReference>
<dbReference type="SUPFAM" id="SSF55031">
    <property type="entry name" value="Bacterial exopeptidase dimerisation domain"/>
    <property type="match status" value="1"/>
</dbReference>
<dbReference type="OrthoDB" id="9776600at2"/>
<keyword evidence="5" id="KW-0732">Signal</keyword>
<organism evidence="7 8">
    <name type="scientific">Zemynaea arenosa</name>
    <dbReference type="NCBI Taxonomy" id="2561931"/>
    <lineage>
        <taxon>Bacteria</taxon>
        <taxon>Pseudomonadati</taxon>
        <taxon>Pseudomonadota</taxon>
        <taxon>Betaproteobacteria</taxon>
        <taxon>Burkholderiales</taxon>
        <taxon>Oxalobacteraceae</taxon>
        <taxon>Telluria group</taxon>
        <taxon>Zemynaea</taxon>
    </lineage>
</organism>
<dbReference type="Proteomes" id="UP000298438">
    <property type="component" value="Unassembled WGS sequence"/>
</dbReference>
<keyword evidence="4" id="KW-0862">Zinc</keyword>
<protein>
    <submittedName>
        <fullName evidence="7">M20 family peptidase</fullName>
    </submittedName>
</protein>
<dbReference type="Gene3D" id="3.40.630.10">
    <property type="entry name" value="Zn peptidases"/>
    <property type="match status" value="1"/>
</dbReference>
<dbReference type="InterPro" id="IPR050072">
    <property type="entry name" value="Peptidase_M20A"/>
</dbReference>
<name>A0A4Y9SDF4_9BURK</name>
<dbReference type="InterPro" id="IPR001261">
    <property type="entry name" value="ArgE/DapE_CS"/>
</dbReference>
<evidence type="ECO:0000256" key="3">
    <source>
        <dbReference type="ARBA" id="ARBA00022801"/>
    </source>
</evidence>
<evidence type="ECO:0000259" key="6">
    <source>
        <dbReference type="Pfam" id="PF07687"/>
    </source>
</evidence>
<feature type="domain" description="Peptidase M20 dimerisation" evidence="6">
    <location>
        <begin position="221"/>
        <end position="337"/>
    </location>
</feature>
<evidence type="ECO:0000313" key="8">
    <source>
        <dbReference type="Proteomes" id="UP000298438"/>
    </source>
</evidence>
<dbReference type="SUPFAM" id="SSF53187">
    <property type="entry name" value="Zn-dependent exopeptidases"/>
    <property type="match status" value="1"/>
</dbReference>
<dbReference type="Gene3D" id="3.30.70.360">
    <property type="match status" value="1"/>
</dbReference>
<evidence type="ECO:0000313" key="7">
    <source>
        <dbReference type="EMBL" id="TFW20784.1"/>
    </source>
</evidence>
<dbReference type="Pfam" id="PF01546">
    <property type="entry name" value="Peptidase_M20"/>
    <property type="match status" value="1"/>
</dbReference>
<gene>
    <name evidence="7" type="ORF">E4L96_09765</name>
</gene>
<dbReference type="PANTHER" id="PTHR43808:SF32">
    <property type="entry name" value="ARGE_DAPE-RELATED DEACYLASE"/>
    <property type="match status" value="1"/>
</dbReference>
<dbReference type="PANTHER" id="PTHR43808">
    <property type="entry name" value="ACETYLORNITHINE DEACETYLASE"/>
    <property type="match status" value="1"/>
</dbReference>
<dbReference type="AlphaFoldDB" id="A0A4Y9SDF4"/>
<keyword evidence="2" id="KW-0479">Metal-binding</keyword>
<dbReference type="GO" id="GO:0046872">
    <property type="term" value="F:metal ion binding"/>
    <property type="evidence" value="ECO:0007669"/>
    <property type="project" value="UniProtKB-KW"/>
</dbReference>
<evidence type="ECO:0000256" key="4">
    <source>
        <dbReference type="ARBA" id="ARBA00022833"/>
    </source>
</evidence>
<dbReference type="GO" id="GO:0016787">
    <property type="term" value="F:hydrolase activity"/>
    <property type="evidence" value="ECO:0007669"/>
    <property type="project" value="UniProtKB-KW"/>
</dbReference>
<keyword evidence="3" id="KW-0378">Hydrolase</keyword>
<comment type="caution">
    <text evidence="7">The sequence shown here is derived from an EMBL/GenBank/DDBJ whole genome shotgun (WGS) entry which is preliminary data.</text>
</comment>
<evidence type="ECO:0000256" key="2">
    <source>
        <dbReference type="ARBA" id="ARBA00022723"/>
    </source>
</evidence>
<feature type="chain" id="PRO_5021209608" evidence="5">
    <location>
        <begin position="27"/>
        <end position="437"/>
    </location>
</feature>